<dbReference type="NCBIfam" id="TIGR02466">
    <property type="entry name" value="TIGR02466 family protein"/>
    <property type="match status" value="1"/>
</dbReference>
<reference evidence="1" key="1">
    <citation type="journal article" date="2021" name="Microorganisms">
        <title>The Ever-Expanding Pseudomonas Genus: Description of 43 New Species and Partition of the Pseudomonas putida Group.</title>
        <authorList>
            <person name="Girard L."/>
            <person name="Lood C."/>
            <person name="Hofte M."/>
            <person name="Vandamme P."/>
            <person name="Rokni-Zadeh H."/>
            <person name="van Noort V."/>
            <person name="Lavigne R."/>
            <person name="De Mot R."/>
        </authorList>
    </citation>
    <scope>NUCLEOTIDE SEQUENCE</scope>
    <source>
        <strain evidence="1">COW39</strain>
    </source>
</reference>
<proteinExistence type="predicted"/>
<dbReference type="EMBL" id="CP077073">
    <property type="protein sequence ID" value="QXH36569.1"/>
    <property type="molecule type" value="Genomic_DNA"/>
</dbReference>
<accession>A0ABX8MC08</accession>
<evidence type="ECO:0000313" key="2">
    <source>
        <dbReference type="Proteomes" id="UP001047646"/>
    </source>
</evidence>
<organism evidence="1 2">
    <name type="scientific">Pseudomonas muyukensis</name>
    <dbReference type="NCBI Taxonomy" id="2842357"/>
    <lineage>
        <taxon>Bacteria</taxon>
        <taxon>Pseudomonadati</taxon>
        <taxon>Pseudomonadota</taxon>
        <taxon>Gammaproteobacteria</taxon>
        <taxon>Pseudomonadales</taxon>
        <taxon>Pseudomonadaceae</taxon>
        <taxon>Pseudomonas</taxon>
    </lineage>
</organism>
<dbReference type="Proteomes" id="UP001047646">
    <property type="component" value="Chromosome"/>
</dbReference>
<dbReference type="InterPro" id="IPR012668">
    <property type="entry name" value="CHP02466"/>
</dbReference>
<dbReference type="Pfam" id="PF13759">
    <property type="entry name" value="2OG-FeII_Oxy_5"/>
    <property type="match status" value="1"/>
</dbReference>
<dbReference type="RefSeq" id="WP_217852798.1">
    <property type="nucleotide sequence ID" value="NZ_CP077073.1"/>
</dbReference>
<name>A0ABX8MC08_9PSED</name>
<sequence>MQPSSPLPAPEHINIRRLFATPLASIQYPDPGRLNAELKALVLERMAADPKGTRHSNQGGWQSTSDFAHWGGAACDALVRFATAFASQLTAVHSEQHGLIEPGFAWTLNAWANVNRRGDSNALHGHPGAFWSGVYWVDAGGREDDPAVGGDLEFIDPRGMVASTYNPALRMRVEDCLAAGFSSTCAASSGTLVMFPSWLMHAVRRFEGHRPRISIAFNFGL</sequence>
<gene>
    <name evidence="1" type="ORF">KSS95_07040</name>
</gene>
<keyword evidence="2" id="KW-1185">Reference proteome</keyword>
<protein>
    <submittedName>
        <fullName evidence="1">2OG-Fe(II) oxygenase family protein</fullName>
    </submittedName>
</protein>
<evidence type="ECO:0000313" key="1">
    <source>
        <dbReference type="EMBL" id="QXH36569.1"/>
    </source>
</evidence>